<accession>A0ABP7NAC9</accession>
<dbReference type="InterPro" id="IPR018165">
    <property type="entry name" value="Ala-tRNA-synth_IIc_core"/>
</dbReference>
<feature type="domain" description="Alanyl-transfer RNA synthetases family profile" evidence="13">
    <location>
        <begin position="4"/>
        <end position="726"/>
    </location>
</feature>
<dbReference type="SUPFAM" id="SSF55186">
    <property type="entry name" value="ThrRS/AlaRS common domain"/>
    <property type="match status" value="1"/>
</dbReference>
<keyword evidence="2 11" id="KW-0820">tRNA-binding</keyword>
<dbReference type="RefSeq" id="WP_345114249.1">
    <property type="nucleotide sequence ID" value="NZ_BAABDH010000041.1"/>
</dbReference>
<dbReference type="Gene3D" id="3.30.980.10">
    <property type="entry name" value="Threonyl-trna Synthetase, Chain A, domain 2"/>
    <property type="match status" value="1"/>
</dbReference>
<evidence type="ECO:0000313" key="15">
    <source>
        <dbReference type="Proteomes" id="UP001499909"/>
    </source>
</evidence>
<dbReference type="NCBIfam" id="TIGR00344">
    <property type="entry name" value="alaS"/>
    <property type="match status" value="1"/>
</dbReference>
<keyword evidence="8 11" id="KW-0694">RNA-binding</keyword>
<dbReference type="Proteomes" id="UP001499909">
    <property type="component" value="Unassembled WGS sequence"/>
</dbReference>
<dbReference type="PROSITE" id="PS50860">
    <property type="entry name" value="AA_TRNA_LIGASE_II_ALA"/>
    <property type="match status" value="1"/>
</dbReference>
<evidence type="ECO:0000256" key="12">
    <source>
        <dbReference type="SAM" id="MobiDB-lite"/>
    </source>
</evidence>
<comment type="similarity">
    <text evidence="1 11">Belongs to the class-II aminoacyl-tRNA synthetase family.</text>
</comment>
<dbReference type="InterPro" id="IPR018163">
    <property type="entry name" value="Thr/Ala-tRNA-synth_IIc_edit"/>
</dbReference>
<feature type="binding site" evidence="11">
    <location>
        <position position="687"/>
    </location>
    <ligand>
        <name>Zn(2+)</name>
        <dbReference type="ChEBI" id="CHEBI:29105"/>
    </ligand>
</feature>
<comment type="domain">
    <text evidence="11">Consists of three domains; the N-terminal catalytic domain, the editing domain and the C-terminal C-Ala domain. The editing domain removes incorrectly charged amino acids, while the C-Ala domain, along with tRNA(Ala), serves as a bridge to cooperatively bring together the editing and aminoacylation centers thus stimulating deacylation of misacylated tRNAs.</text>
</comment>
<keyword evidence="15" id="KW-1185">Reference proteome</keyword>
<proteinExistence type="inferred from homology"/>
<evidence type="ECO:0000256" key="3">
    <source>
        <dbReference type="ARBA" id="ARBA00022598"/>
    </source>
</evidence>
<sequence length="894" mass="99850">MSLPTASHVRQQFLDFFASKGHHIVPSAPIVVKDDPTLLFINSGMAPFKDYFLGNKPAPYKRIADTQKCLRVSGKHNDLEEVGYDTYHHTMFEMLGNWSFGDYFKTDAIAWAWELLTDVFKLEKDRLYVTYFEGDQADGTGPDTETQNLWRQYTTDDRILPGNKKDNFWEMGDTGPCGPCTEIHIDLRSDEERAATPGRELVNADHPQVVEIWNNVFMEFQRLADKSLIKLPEQSVDTGMGFERLMMAVSGVKSNYDTDVFQPLIQFIANEAGIRYHGTAPAKVTDQPATENEKTDIAIRVIADHIRTISFAISDGQLPSNVKAGYVIRRILRRAVRYAFSSLGFKQPFLYKLVPVLAEQMRDIFPELKQQTQFVQRVVEEEEIAFLKTLENGLRRLDALEEAARANGNRIDGKTAFELSDTFGFPLDLTALIAREKGLTVDEEGFKKELEQQKSRSRNAQETEQSDWTVVTESDEQPAFVGYDLDEAPAKILRYRKTTAKGKTEYQVVLDQTPFYAESGGQIGDTGYLTSPLSKVRVIDTKKENDLIVHTVLDLPLDLDADFSAKIDHARRELIRKNHTATHLLQAALREIIGSHVQQKGSLVNDKLLRFDFSHFTKVTDEQLREIERMVNQRIRQQIPLDERRNVPIAEAKNLGAMALFGEKYGEFVRVITFDKEYSVELCGGIHVRGTGEIGFFKITSESAVGAGVRRIEAVTGETAEAYVDQQLDLLHQVREALGNPQHLLPGIQKLTEETAGLRKQLEQFELQSLSQQKDQLVAQVKPLNGINFLAAQVQVSSADGLKTLAFQLRQSVDNLVLVLGADIDGKPQLAVMLDDEIAKAGKLNATTLVRELAKEIQGGGGGQPFFATAGGKNAAGLAAAIARAEALVNGLLG</sequence>
<evidence type="ECO:0000313" key="14">
    <source>
        <dbReference type="EMBL" id="GAA3939859.1"/>
    </source>
</evidence>
<keyword evidence="6 11" id="KW-0862">Zinc</keyword>
<dbReference type="SUPFAM" id="SSF55681">
    <property type="entry name" value="Class II aaRS and biotin synthetases"/>
    <property type="match status" value="1"/>
</dbReference>
<protein>
    <recommendedName>
        <fullName evidence="11">Alanine--tRNA ligase</fullName>
        <ecNumber evidence="11">6.1.1.7</ecNumber>
    </recommendedName>
    <alternativeName>
        <fullName evidence="11">Alanyl-tRNA synthetase</fullName>
        <shortName evidence="11">AlaRS</shortName>
    </alternativeName>
</protein>
<comment type="function">
    <text evidence="11">Catalyzes the attachment of alanine to tRNA(Ala) in a two-step reaction: alanine is first activated by ATP to form Ala-AMP and then transferred to the acceptor end of tRNA(Ala). Also edits incorrectly charged Ser-tRNA(Ala) and Gly-tRNA(Ala) via its editing domain.</text>
</comment>
<dbReference type="InterPro" id="IPR050058">
    <property type="entry name" value="Ala-tRNA_ligase"/>
</dbReference>
<dbReference type="SUPFAM" id="SSF101353">
    <property type="entry name" value="Putative anticodon-binding domain of alanyl-tRNA synthetase (AlaRS)"/>
    <property type="match status" value="1"/>
</dbReference>
<feature type="region of interest" description="Disordered" evidence="12">
    <location>
        <begin position="450"/>
        <end position="469"/>
    </location>
</feature>
<dbReference type="HAMAP" id="MF_00036_B">
    <property type="entry name" value="Ala_tRNA_synth_B"/>
    <property type="match status" value="1"/>
</dbReference>
<evidence type="ECO:0000256" key="9">
    <source>
        <dbReference type="ARBA" id="ARBA00022917"/>
    </source>
</evidence>
<dbReference type="CDD" id="cd00673">
    <property type="entry name" value="AlaRS_core"/>
    <property type="match status" value="1"/>
</dbReference>
<evidence type="ECO:0000256" key="6">
    <source>
        <dbReference type="ARBA" id="ARBA00022833"/>
    </source>
</evidence>
<evidence type="ECO:0000256" key="10">
    <source>
        <dbReference type="ARBA" id="ARBA00023146"/>
    </source>
</evidence>
<keyword evidence="5 11" id="KW-0547">Nucleotide-binding</keyword>
<evidence type="ECO:0000256" key="8">
    <source>
        <dbReference type="ARBA" id="ARBA00022884"/>
    </source>
</evidence>
<dbReference type="Gene3D" id="2.40.30.130">
    <property type="match status" value="1"/>
</dbReference>
<dbReference type="InterPro" id="IPR012947">
    <property type="entry name" value="tRNA_SAD"/>
</dbReference>
<reference evidence="15" key="1">
    <citation type="journal article" date="2019" name="Int. J. Syst. Evol. Microbiol.">
        <title>The Global Catalogue of Microorganisms (GCM) 10K type strain sequencing project: providing services to taxonomists for standard genome sequencing and annotation.</title>
        <authorList>
            <consortium name="The Broad Institute Genomics Platform"/>
            <consortium name="The Broad Institute Genome Sequencing Center for Infectious Disease"/>
            <person name="Wu L."/>
            <person name="Ma J."/>
        </authorList>
    </citation>
    <scope>NUCLEOTIDE SEQUENCE [LARGE SCALE GENOMIC DNA]</scope>
    <source>
        <strain evidence="15">JCM 17214</strain>
    </source>
</reference>
<dbReference type="InterPro" id="IPR023033">
    <property type="entry name" value="Ala_tRNA_ligase_euk/bac"/>
</dbReference>
<evidence type="ECO:0000256" key="11">
    <source>
        <dbReference type="HAMAP-Rule" id="MF_00036"/>
    </source>
</evidence>
<dbReference type="InterPro" id="IPR003156">
    <property type="entry name" value="DHHA1_dom"/>
</dbReference>
<keyword evidence="10 11" id="KW-0030">Aminoacyl-tRNA synthetase</keyword>
<dbReference type="InterPro" id="IPR018164">
    <property type="entry name" value="Ala-tRNA-synth_IIc_N"/>
</dbReference>
<feature type="compositionally biased region" description="Polar residues" evidence="12">
    <location>
        <begin position="458"/>
        <end position="469"/>
    </location>
</feature>
<organism evidence="14 15">
    <name type="scientific">Hymenobacter algoricola</name>
    <dbReference type="NCBI Taxonomy" id="486267"/>
    <lineage>
        <taxon>Bacteria</taxon>
        <taxon>Pseudomonadati</taxon>
        <taxon>Bacteroidota</taxon>
        <taxon>Cytophagia</taxon>
        <taxon>Cytophagales</taxon>
        <taxon>Hymenobacteraceae</taxon>
        <taxon>Hymenobacter</taxon>
    </lineage>
</organism>
<dbReference type="InterPro" id="IPR002318">
    <property type="entry name" value="Ala-tRNA-lgiase_IIc"/>
</dbReference>
<feature type="binding site" evidence="11">
    <location>
        <position position="583"/>
    </location>
    <ligand>
        <name>Zn(2+)</name>
        <dbReference type="ChEBI" id="CHEBI:29105"/>
    </ligand>
</feature>
<comment type="cofactor">
    <cofactor evidence="11">
        <name>Zn(2+)</name>
        <dbReference type="ChEBI" id="CHEBI:29105"/>
    </cofactor>
    <text evidence="11">Binds 1 zinc ion per subunit.</text>
</comment>
<dbReference type="Pfam" id="PF07973">
    <property type="entry name" value="tRNA_SAD"/>
    <property type="match status" value="1"/>
</dbReference>
<evidence type="ECO:0000256" key="5">
    <source>
        <dbReference type="ARBA" id="ARBA00022741"/>
    </source>
</evidence>
<keyword evidence="3 11" id="KW-0436">Ligase</keyword>
<keyword evidence="4 11" id="KW-0479">Metal-binding</keyword>
<evidence type="ECO:0000256" key="1">
    <source>
        <dbReference type="ARBA" id="ARBA00008226"/>
    </source>
</evidence>
<gene>
    <name evidence="11 14" type="primary">alaS</name>
    <name evidence="14" type="ORF">GCM10022406_24880</name>
</gene>
<name>A0ABP7NAC9_9BACT</name>
<feature type="binding site" evidence="11">
    <location>
        <position position="683"/>
    </location>
    <ligand>
        <name>Zn(2+)</name>
        <dbReference type="ChEBI" id="CHEBI:29105"/>
    </ligand>
</feature>
<evidence type="ECO:0000256" key="7">
    <source>
        <dbReference type="ARBA" id="ARBA00022840"/>
    </source>
</evidence>
<evidence type="ECO:0000256" key="2">
    <source>
        <dbReference type="ARBA" id="ARBA00022555"/>
    </source>
</evidence>
<dbReference type="Gene3D" id="3.30.930.10">
    <property type="entry name" value="Bira Bifunctional Protein, Domain 2"/>
    <property type="match status" value="1"/>
</dbReference>
<dbReference type="InterPro" id="IPR045864">
    <property type="entry name" value="aa-tRNA-synth_II/BPL/LPL"/>
</dbReference>
<dbReference type="Pfam" id="PF02272">
    <property type="entry name" value="DHHA1"/>
    <property type="match status" value="1"/>
</dbReference>
<dbReference type="InterPro" id="IPR018162">
    <property type="entry name" value="Ala-tRNA-ligase_IIc_anticod-bd"/>
</dbReference>
<comment type="caution">
    <text evidence="14">The sequence shown here is derived from an EMBL/GenBank/DDBJ whole genome shotgun (WGS) entry which is preliminary data.</text>
</comment>
<dbReference type="EC" id="6.1.1.7" evidence="11"/>
<dbReference type="SMART" id="SM00863">
    <property type="entry name" value="tRNA_SAD"/>
    <property type="match status" value="1"/>
</dbReference>
<evidence type="ECO:0000259" key="13">
    <source>
        <dbReference type="PROSITE" id="PS50860"/>
    </source>
</evidence>
<dbReference type="PRINTS" id="PR00980">
    <property type="entry name" value="TRNASYNTHALA"/>
</dbReference>
<dbReference type="Gene3D" id="3.10.310.40">
    <property type="match status" value="1"/>
</dbReference>
<dbReference type="Gene3D" id="3.30.54.20">
    <property type="match status" value="1"/>
</dbReference>
<dbReference type="SUPFAM" id="SSF50447">
    <property type="entry name" value="Translation proteins"/>
    <property type="match status" value="1"/>
</dbReference>
<dbReference type="GO" id="GO:0016874">
    <property type="term" value="F:ligase activity"/>
    <property type="evidence" value="ECO:0007669"/>
    <property type="project" value="UniProtKB-KW"/>
</dbReference>
<comment type="catalytic activity">
    <reaction evidence="11">
        <text>tRNA(Ala) + L-alanine + ATP = L-alanyl-tRNA(Ala) + AMP + diphosphate</text>
        <dbReference type="Rhea" id="RHEA:12540"/>
        <dbReference type="Rhea" id="RHEA-COMP:9657"/>
        <dbReference type="Rhea" id="RHEA-COMP:9923"/>
        <dbReference type="ChEBI" id="CHEBI:30616"/>
        <dbReference type="ChEBI" id="CHEBI:33019"/>
        <dbReference type="ChEBI" id="CHEBI:57972"/>
        <dbReference type="ChEBI" id="CHEBI:78442"/>
        <dbReference type="ChEBI" id="CHEBI:78497"/>
        <dbReference type="ChEBI" id="CHEBI:456215"/>
        <dbReference type="EC" id="6.1.1.7"/>
    </reaction>
</comment>
<keyword evidence="7 11" id="KW-0067">ATP-binding</keyword>
<dbReference type="InterPro" id="IPR009000">
    <property type="entry name" value="Transl_B-barrel_sf"/>
</dbReference>
<dbReference type="EMBL" id="BAABDH010000041">
    <property type="protein sequence ID" value="GAA3939859.1"/>
    <property type="molecule type" value="Genomic_DNA"/>
</dbReference>
<feature type="binding site" evidence="11">
    <location>
        <position position="579"/>
    </location>
    <ligand>
        <name>Zn(2+)</name>
        <dbReference type="ChEBI" id="CHEBI:29105"/>
    </ligand>
</feature>
<dbReference type="PANTHER" id="PTHR11777">
    <property type="entry name" value="ALANYL-TRNA SYNTHETASE"/>
    <property type="match status" value="1"/>
</dbReference>
<evidence type="ECO:0000256" key="4">
    <source>
        <dbReference type="ARBA" id="ARBA00022723"/>
    </source>
</evidence>
<keyword evidence="11" id="KW-0963">Cytoplasm</keyword>
<keyword evidence="9 11" id="KW-0648">Protein biosynthesis</keyword>
<dbReference type="PANTHER" id="PTHR11777:SF9">
    <property type="entry name" value="ALANINE--TRNA LIGASE, CYTOPLASMIC"/>
    <property type="match status" value="1"/>
</dbReference>
<dbReference type="Pfam" id="PF01411">
    <property type="entry name" value="tRNA-synt_2c"/>
    <property type="match status" value="1"/>
</dbReference>
<comment type="subcellular location">
    <subcellularLocation>
        <location evidence="11">Cytoplasm</location>
    </subcellularLocation>
</comment>